<organism evidence="1 2">
    <name type="scientific">Paenarthrobacter ureafaciens</name>
    <dbReference type="NCBI Taxonomy" id="37931"/>
    <lineage>
        <taxon>Bacteria</taxon>
        <taxon>Bacillati</taxon>
        <taxon>Actinomycetota</taxon>
        <taxon>Actinomycetes</taxon>
        <taxon>Micrococcales</taxon>
        <taxon>Micrococcaceae</taxon>
        <taxon>Paenarthrobacter</taxon>
    </lineage>
</organism>
<dbReference type="Proteomes" id="UP001163293">
    <property type="component" value="Plasmid unnamed7"/>
</dbReference>
<accession>A0AAX3ES12</accession>
<evidence type="ECO:0000313" key="2">
    <source>
        <dbReference type="Proteomes" id="UP001163293"/>
    </source>
</evidence>
<protein>
    <submittedName>
        <fullName evidence="1">Uncharacterized protein</fullName>
    </submittedName>
</protein>
<dbReference type="AlphaFoldDB" id="A0AAX3ES12"/>
<gene>
    <name evidence="1" type="ORF">NL394_24045</name>
</gene>
<geneLocation type="plasmid" evidence="1 2">
    <name>unnamed7</name>
</geneLocation>
<sequence length="101" mass="11288">MGSPAQLRFTAAGAPLAVRFDGQVWPVAAEPVHWFTRWDWWNQKVSAAVGVGDLVSVEHWRLQVRGGSSSALRTVHVRRNPQETEWHVVAISDVGEERECA</sequence>
<keyword evidence="1" id="KW-0614">Plasmid</keyword>
<reference evidence="1" key="1">
    <citation type="submission" date="2022-07" db="EMBL/GenBank/DDBJ databases">
        <authorList>
            <person name="Wu T."/>
        </authorList>
    </citation>
    <scope>NUCLEOTIDE SEQUENCE</scope>
    <source>
        <strain evidence="1">SD-1</strain>
        <plasmid evidence="1">unnamed7</plasmid>
    </source>
</reference>
<name>A0AAX3ES12_PAEUR</name>
<keyword evidence="2" id="KW-1185">Reference proteome</keyword>
<proteinExistence type="predicted"/>
<evidence type="ECO:0000313" key="1">
    <source>
        <dbReference type="EMBL" id="UYW00283.1"/>
    </source>
</evidence>
<dbReference type="EMBL" id="CP101192">
    <property type="protein sequence ID" value="UYW00283.1"/>
    <property type="molecule type" value="Genomic_DNA"/>
</dbReference>